<dbReference type="OrthoDB" id="3403782at2"/>
<evidence type="ECO:0000313" key="1">
    <source>
        <dbReference type="EMBL" id="TWJ16072.1"/>
    </source>
</evidence>
<reference evidence="1 2" key="1">
    <citation type="journal article" date="2013" name="Stand. Genomic Sci.">
        <title>Genomic Encyclopedia of Type Strains, Phase I: The one thousand microbial genomes (KMG-I) project.</title>
        <authorList>
            <person name="Kyrpides N.C."/>
            <person name="Woyke T."/>
            <person name="Eisen J.A."/>
            <person name="Garrity G."/>
            <person name="Lilburn T.G."/>
            <person name="Beck B.J."/>
            <person name="Whitman W.B."/>
            <person name="Hugenholtz P."/>
            <person name="Klenk H.P."/>
        </authorList>
    </citation>
    <scope>NUCLEOTIDE SEQUENCE [LARGE SCALE GENOMIC DNA]</scope>
    <source>
        <strain evidence="1 2">DSM 45044</strain>
    </source>
</reference>
<gene>
    <name evidence="1" type="ORF">LX16_1794</name>
</gene>
<dbReference type="AlphaFoldDB" id="A0A562VDY4"/>
<dbReference type="EMBL" id="VLLL01000005">
    <property type="protein sequence ID" value="TWJ16072.1"/>
    <property type="molecule type" value="Genomic_DNA"/>
</dbReference>
<accession>A0A562VDY4</accession>
<dbReference type="RefSeq" id="WP_147135845.1">
    <property type="nucleotide sequence ID" value="NZ_BAABIJ010000001.1"/>
</dbReference>
<organism evidence="1 2">
    <name type="scientific">Stackebrandtia albiflava</name>
    <dbReference type="NCBI Taxonomy" id="406432"/>
    <lineage>
        <taxon>Bacteria</taxon>
        <taxon>Bacillati</taxon>
        <taxon>Actinomycetota</taxon>
        <taxon>Actinomycetes</taxon>
        <taxon>Glycomycetales</taxon>
        <taxon>Glycomycetaceae</taxon>
        <taxon>Stackebrandtia</taxon>
    </lineage>
</organism>
<comment type="caution">
    <text evidence="1">The sequence shown here is derived from an EMBL/GenBank/DDBJ whole genome shotgun (WGS) entry which is preliminary data.</text>
</comment>
<name>A0A562VDY4_9ACTN</name>
<proteinExistence type="predicted"/>
<keyword evidence="2" id="KW-1185">Reference proteome</keyword>
<protein>
    <submittedName>
        <fullName evidence="1">Uncharacterized protein</fullName>
    </submittedName>
</protein>
<dbReference type="Proteomes" id="UP000321617">
    <property type="component" value="Unassembled WGS sequence"/>
</dbReference>
<evidence type="ECO:0000313" key="2">
    <source>
        <dbReference type="Proteomes" id="UP000321617"/>
    </source>
</evidence>
<sequence length="168" mass="19110">MESLVRRLADARVADVLVPGWVAEGEPIKVEPWTWTAYLEFADGGLLRAHAEGSTAQVRLEVVPEVTPPIEWEGEDETLAVTSLGHLFLHQAYNSYRITALRWAENEESDPPGHLVGCMEFEFERRWRLFVDPSWFFGLHLSGPGAYEQWVADDSGNGWILRDWSRGE</sequence>